<organism evidence="3 4">
    <name type="scientific">Pteropus vampyrus</name>
    <name type="common">Large flying fox</name>
    <dbReference type="NCBI Taxonomy" id="132908"/>
    <lineage>
        <taxon>Eukaryota</taxon>
        <taxon>Metazoa</taxon>
        <taxon>Chordata</taxon>
        <taxon>Craniata</taxon>
        <taxon>Vertebrata</taxon>
        <taxon>Euteleostomi</taxon>
        <taxon>Mammalia</taxon>
        <taxon>Eutheria</taxon>
        <taxon>Laurasiatheria</taxon>
        <taxon>Chiroptera</taxon>
        <taxon>Yinpterochiroptera</taxon>
        <taxon>Pteropodoidea</taxon>
        <taxon>Pteropodidae</taxon>
        <taxon>Pteropodinae</taxon>
        <taxon>Pteropus</taxon>
    </lineage>
</organism>
<dbReference type="AlphaFoldDB" id="A0A6P6C2F1"/>
<accession>A0A6P6C2F1</accession>
<protein>
    <submittedName>
        <fullName evidence="4">Uncharacterized protein C21orf58 homolog</fullName>
    </submittedName>
</protein>
<evidence type="ECO:0000313" key="4">
    <source>
        <dbReference type="RefSeq" id="XP_023381578.1"/>
    </source>
</evidence>
<dbReference type="PANTHER" id="PTHR28604">
    <property type="match status" value="1"/>
</dbReference>
<keyword evidence="3" id="KW-1185">Reference proteome</keyword>
<feature type="compositionally biased region" description="Low complexity" evidence="1">
    <location>
        <begin position="119"/>
        <end position="132"/>
    </location>
</feature>
<feature type="region of interest" description="Disordered" evidence="1">
    <location>
        <begin position="78"/>
        <end position="133"/>
    </location>
</feature>
<dbReference type="Proteomes" id="UP000515202">
    <property type="component" value="Unplaced"/>
</dbReference>
<dbReference type="InterPro" id="IPR038915">
    <property type="entry name" value="PRR29-like"/>
</dbReference>
<dbReference type="KEGG" id="pvp:105308833"/>
<dbReference type="GeneID" id="105308833"/>
<evidence type="ECO:0000313" key="3">
    <source>
        <dbReference type="Proteomes" id="UP000515202"/>
    </source>
</evidence>
<evidence type="ECO:0000256" key="1">
    <source>
        <dbReference type="SAM" id="MobiDB-lite"/>
    </source>
</evidence>
<dbReference type="PANTHER" id="PTHR28604:SF2">
    <property type="entry name" value="RIKEN CDNA 2610028H24 GENE"/>
    <property type="match status" value="1"/>
</dbReference>
<dbReference type="OrthoDB" id="8962708at2759"/>
<evidence type="ECO:0000259" key="2">
    <source>
        <dbReference type="Pfam" id="PF15248"/>
    </source>
</evidence>
<reference evidence="4" key="1">
    <citation type="submission" date="2025-08" db="UniProtKB">
        <authorList>
            <consortium name="RefSeq"/>
        </authorList>
    </citation>
    <scope>IDENTIFICATION</scope>
    <source>
        <tissue evidence="4">Kidney</tissue>
    </source>
</reference>
<feature type="domain" description="DUF4587" evidence="2">
    <location>
        <begin position="133"/>
        <end position="206"/>
    </location>
</feature>
<gene>
    <name evidence="4" type="primary">CUNH21orf58</name>
</gene>
<dbReference type="InterPro" id="IPR027904">
    <property type="entry name" value="DUF4587"/>
</dbReference>
<dbReference type="CTD" id="102167380"/>
<name>A0A6P6C2F1_PTEVA</name>
<proteinExistence type="predicted"/>
<dbReference type="RefSeq" id="XP_023381578.1">
    <property type="nucleotide sequence ID" value="XM_023525810.1"/>
</dbReference>
<sequence length="259" mass="28024">MLDPSVADQVTRLTLKLLEKKLEQEREDVDSENPHLVSGDEVALHSALRRRKALLQRLREQLLLEELARGAVLSPPVSPRGVYTAASPPPPAPEPLRIIQHPVPQPPATIVQQLPQPPLTTQTPAAQALPAQRSGSIKEDMVEMLLLQSAQMHQVIMHNLMLQALPLPVPVPPRGHPTLQDLPRAPPAGLRAERQKPPHVHHHHYYAPPAPLQVTPAPGLPVPYPAWSPAVSAATLPPAASFLPTVRHVAGPSATALSP</sequence>
<dbReference type="Pfam" id="PF15248">
    <property type="entry name" value="DUF4587"/>
    <property type="match status" value="1"/>
</dbReference>